<proteinExistence type="predicted"/>
<organism evidence="2 3">
    <name type="scientific">Phytophthora fragariaefolia</name>
    <dbReference type="NCBI Taxonomy" id="1490495"/>
    <lineage>
        <taxon>Eukaryota</taxon>
        <taxon>Sar</taxon>
        <taxon>Stramenopiles</taxon>
        <taxon>Oomycota</taxon>
        <taxon>Peronosporomycetes</taxon>
        <taxon>Peronosporales</taxon>
        <taxon>Peronosporaceae</taxon>
        <taxon>Phytophthora</taxon>
    </lineage>
</organism>
<protein>
    <submittedName>
        <fullName evidence="2">Unnamed protein product</fullName>
    </submittedName>
</protein>
<comment type="caution">
    <text evidence="2">The sequence shown here is derived from an EMBL/GenBank/DDBJ whole genome shotgun (WGS) entry which is preliminary data.</text>
</comment>
<feature type="compositionally biased region" description="Polar residues" evidence="1">
    <location>
        <begin position="392"/>
        <end position="407"/>
    </location>
</feature>
<evidence type="ECO:0000256" key="1">
    <source>
        <dbReference type="SAM" id="MobiDB-lite"/>
    </source>
</evidence>
<gene>
    <name evidence="2" type="ORF">Pfra01_001046300</name>
</gene>
<dbReference type="EMBL" id="BSXT01001003">
    <property type="protein sequence ID" value="GMF37371.1"/>
    <property type="molecule type" value="Genomic_DNA"/>
</dbReference>
<dbReference type="Proteomes" id="UP001165121">
    <property type="component" value="Unassembled WGS sequence"/>
</dbReference>
<dbReference type="AlphaFoldDB" id="A0A9W6XFF1"/>
<keyword evidence="3" id="KW-1185">Reference proteome</keyword>
<feature type="compositionally biased region" description="Low complexity" evidence="1">
    <location>
        <begin position="468"/>
        <end position="494"/>
    </location>
</feature>
<feature type="region of interest" description="Disordered" evidence="1">
    <location>
        <begin position="378"/>
        <end position="519"/>
    </location>
</feature>
<accession>A0A9W6XFF1</accession>
<sequence length="519" mass="55879">MEVSLLPPESVSRARAPPKAIARLYWFELLFILNQFIVTDITVATLPDTTESVPDTTVSVIPVVQMRTTDITESSVPEGSISAVGDYASATSTRSDQVVLDGFDSEGLLDALSAIEALKLRTPDLNVGVADCGADDEVECELLSSEEAQTGGGQPDDVHAMASDVPVEFRLTDEALDRLQAEEWGVLHEPASNQVIRDAAPRYDGPSGPARAVLAYVSSPLAIFYFFLSKELWRKIAEESDKFRKDSIDEVAQAIRARTRQRRESIPSTIVLSVDEYKAKLKRMNSIQPHGIVRFIGLLIARALEPRRERLSRHWVTMVEVTLSRLSYCTASSGDEPRADTSRTTSTTIDLYGQLLHVDPAIAQAVTGITRIQPIEATTTDSASRVKKTSPKKTQVPATATAPSANQHDAPEQASKRKEVLMPGPYLELATSESDTDTPNPDLITGEEDPNPDPTAPRATKPREGGLAAASTSGSEPAPAEEAPIPSPEEPSIACKAEAFLKSSGTHDPKGSASATTPA</sequence>
<evidence type="ECO:0000313" key="3">
    <source>
        <dbReference type="Proteomes" id="UP001165121"/>
    </source>
</evidence>
<feature type="compositionally biased region" description="Basic and acidic residues" evidence="1">
    <location>
        <begin position="409"/>
        <end position="420"/>
    </location>
</feature>
<evidence type="ECO:0000313" key="2">
    <source>
        <dbReference type="EMBL" id="GMF37371.1"/>
    </source>
</evidence>
<reference evidence="2" key="1">
    <citation type="submission" date="2023-04" db="EMBL/GenBank/DDBJ databases">
        <title>Phytophthora fragariaefolia NBRC 109709.</title>
        <authorList>
            <person name="Ichikawa N."/>
            <person name="Sato H."/>
            <person name="Tonouchi N."/>
        </authorList>
    </citation>
    <scope>NUCLEOTIDE SEQUENCE</scope>
    <source>
        <strain evidence="2">NBRC 109709</strain>
    </source>
</reference>
<name>A0A9W6XFF1_9STRA</name>